<dbReference type="EMBL" id="LKVB01000004">
    <property type="protein sequence ID" value="PHJ27751.1"/>
    <property type="molecule type" value="Genomic_DNA"/>
</dbReference>
<evidence type="ECO:0000256" key="1">
    <source>
        <dbReference type="SAM" id="MobiDB-lite"/>
    </source>
</evidence>
<evidence type="ECO:0000313" key="5">
    <source>
        <dbReference type="Proteomes" id="UP000226191"/>
    </source>
</evidence>
<proteinExistence type="predicted"/>
<comment type="caution">
    <text evidence="3">The sequence shown here is derived from an EMBL/GenBank/DDBJ whole genome shotgun (WGS) entry which is preliminary data.</text>
</comment>
<evidence type="ECO:0000313" key="2">
    <source>
        <dbReference type="EMBL" id="PGF36721.1"/>
    </source>
</evidence>
<feature type="region of interest" description="Disordered" evidence="1">
    <location>
        <begin position="23"/>
        <end position="44"/>
    </location>
</feature>
<dbReference type="Proteomes" id="UP000223982">
    <property type="component" value="Unassembled WGS sequence"/>
</dbReference>
<dbReference type="AlphaFoldDB" id="A0A7Z6WIQ0"/>
<reference evidence="3 4" key="2">
    <citation type="submission" date="2017-02" db="EMBL/GenBank/DDBJ databases">
        <title>Prevalence of linear plasmids in Propionibacterium acnes isolates obtained from cancerous prostatic tissue.</title>
        <authorList>
            <person name="Davidsson S."/>
            <person name="Bruggemann H."/>
        </authorList>
    </citation>
    <scope>NUCLEOTIDE SEQUENCE [LARGE SCALE GENOMIC DNA]</scope>
    <source>
        <strain evidence="3 4">09-9</strain>
    </source>
</reference>
<protein>
    <submittedName>
        <fullName evidence="3">Uncharacterized protein</fullName>
    </submittedName>
</protein>
<dbReference type="EMBL" id="MVCE01000001">
    <property type="protein sequence ID" value="PGF36721.1"/>
    <property type="molecule type" value="Genomic_DNA"/>
</dbReference>
<evidence type="ECO:0000313" key="3">
    <source>
        <dbReference type="EMBL" id="PHJ27751.1"/>
    </source>
</evidence>
<sequence length="69" mass="7718">MADEVTMRQVAMKVWQPANTLARASAVGRTSSHESLGRDARWSRRARYEESAASSIMIRPWSTRAGVKP</sequence>
<feature type="compositionally biased region" description="Basic and acidic residues" evidence="1">
    <location>
        <begin position="31"/>
        <end position="44"/>
    </location>
</feature>
<dbReference type="Proteomes" id="UP000226191">
    <property type="component" value="Unassembled WGS sequence"/>
</dbReference>
<accession>A0A7Z6WIQ0</accession>
<evidence type="ECO:0000313" key="4">
    <source>
        <dbReference type="Proteomes" id="UP000223982"/>
    </source>
</evidence>
<organism evidence="3 4">
    <name type="scientific">Cutibacterium acnes</name>
    <name type="common">Propionibacterium acnes</name>
    <dbReference type="NCBI Taxonomy" id="1747"/>
    <lineage>
        <taxon>Bacteria</taxon>
        <taxon>Bacillati</taxon>
        <taxon>Actinomycetota</taxon>
        <taxon>Actinomycetes</taxon>
        <taxon>Propionibacteriales</taxon>
        <taxon>Propionibacteriaceae</taxon>
        <taxon>Cutibacterium</taxon>
    </lineage>
</organism>
<name>A0A7Z6WIQ0_CUTAC</name>
<gene>
    <name evidence="3" type="ORF">APS60_06480</name>
    <name evidence="2" type="ORF">B1B09_03700</name>
</gene>
<reference evidence="2 5" key="1">
    <citation type="submission" date="2017-02" db="EMBL/GenBank/DDBJ databases">
        <title>Prevalence of linear plasmids in Cutibacterium acnes isolates obtained from cancerous prostatic tissue.</title>
        <authorList>
            <person name="Davidsson S."/>
            <person name="Bruggemann H."/>
        </authorList>
    </citation>
    <scope>NUCLEOTIDE SEQUENCE [LARGE SCALE GENOMIC DNA]</scope>
    <source>
        <strain evidence="2 5">11-78</strain>
    </source>
</reference>